<dbReference type="InterPro" id="IPR020635">
    <property type="entry name" value="Tyr_kinase_cat_dom"/>
</dbReference>
<keyword evidence="3" id="KW-0418">Kinase</keyword>
<keyword evidence="4" id="KW-1185">Reference proteome</keyword>
<dbReference type="EMBL" id="CM007900">
    <property type="protein sequence ID" value="OTG08955.1"/>
    <property type="molecule type" value="Genomic_DNA"/>
</dbReference>
<protein>
    <submittedName>
        <fullName evidence="3">Putative tyrosine-protein kinase, non-receptor Jak1</fullName>
    </submittedName>
</protein>
<dbReference type="Pfam" id="PF07714">
    <property type="entry name" value="PK_Tyr_Ser-Thr"/>
    <property type="match status" value="1"/>
</dbReference>
<reference evidence="2 4" key="1">
    <citation type="journal article" date="2017" name="Nature">
        <title>The sunflower genome provides insights into oil metabolism, flowering and Asterid evolution.</title>
        <authorList>
            <person name="Badouin H."/>
            <person name="Gouzy J."/>
            <person name="Grassa C.J."/>
            <person name="Murat F."/>
            <person name="Staton S.E."/>
            <person name="Cottret L."/>
            <person name="Lelandais-Briere C."/>
            <person name="Owens G.L."/>
            <person name="Carrere S."/>
            <person name="Mayjonade B."/>
            <person name="Legrand L."/>
            <person name="Gill N."/>
            <person name="Kane N.C."/>
            <person name="Bowers J.E."/>
            <person name="Hubner S."/>
            <person name="Bellec A."/>
            <person name="Berard A."/>
            <person name="Berges H."/>
            <person name="Blanchet N."/>
            <person name="Boniface M.C."/>
            <person name="Brunel D."/>
            <person name="Catrice O."/>
            <person name="Chaidir N."/>
            <person name="Claudel C."/>
            <person name="Donnadieu C."/>
            <person name="Faraut T."/>
            <person name="Fievet G."/>
            <person name="Helmstetter N."/>
            <person name="King M."/>
            <person name="Knapp S.J."/>
            <person name="Lai Z."/>
            <person name="Le Paslier M.C."/>
            <person name="Lippi Y."/>
            <person name="Lorenzon L."/>
            <person name="Mandel J.R."/>
            <person name="Marage G."/>
            <person name="Marchand G."/>
            <person name="Marquand E."/>
            <person name="Bret-Mestries E."/>
            <person name="Morien E."/>
            <person name="Nambeesan S."/>
            <person name="Nguyen T."/>
            <person name="Pegot-Espagnet P."/>
            <person name="Pouilly N."/>
            <person name="Raftis F."/>
            <person name="Sallet E."/>
            <person name="Schiex T."/>
            <person name="Thomas J."/>
            <person name="Vandecasteele C."/>
            <person name="Vares D."/>
            <person name="Vear F."/>
            <person name="Vautrin S."/>
            <person name="Crespi M."/>
            <person name="Mangin B."/>
            <person name="Burke J.M."/>
            <person name="Salse J."/>
            <person name="Munos S."/>
            <person name="Vincourt P."/>
            <person name="Rieseberg L.H."/>
            <person name="Langlade N.B."/>
        </authorList>
    </citation>
    <scope>NUCLEOTIDE SEQUENCE [LARGE SCALE GENOMIC DNA]</scope>
    <source>
        <strain evidence="4">cv. SF193</strain>
        <tissue evidence="2">Leaves</tissue>
    </source>
</reference>
<dbReference type="OMA" id="HEECHLV"/>
<name>A0A251TCT2_HELAN</name>
<dbReference type="GO" id="GO:0005524">
    <property type="term" value="F:ATP binding"/>
    <property type="evidence" value="ECO:0007669"/>
    <property type="project" value="InterPro"/>
</dbReference>
<gene>
    <name evidence="3" type="ORF">HannXRQ_Chr11g0347441</name>
    <name evidence="2" type="ORF">HanXRQr2_Chr11g0512211</name>
</gene>
<dbReference type="SUPFAM" id="SSF56112">
    <property type="entry name" value="Protein kinase-like (PK-like)"/>
    <property type="match status" value="1"/>
</dbReference>
<dbReference type="Gramene" id="mRNA:HanXRQr2_Chr11g0512211">
    <property type="protein sequence ID" value="CDS:HanXRQr2_Chr11g0512211.1"/>
    <property type="gene ID" value="HanXRQr2_Chr11g0512211"/>
</dbReference>
<dbReference type="SMART" id="SM00219">
    <property type="entry name" value="TyrKc"/>
    <property type="match status" value="1"/>
</dbReference>
<dbReference type="PROSITE" id="PS00108">
    <property type="entry name" value="PROTEIN_KINASE_ST"/>
    <property type="match status" value="1"/>
</dbReference>
<evidence type="ECO:0000313" key="2">
    <source>
        <dbReference type="EMBL" id="KAF5783815.1"/>
    </source>
</evidence>
<dbReference type="GO" id="GO:0004672">
    <property type="term" value="F:protein kinase activity"/>
    <property type="evidence" value="ECO:0000318"/>
    <property type="project" value="GO_Central"/>
</dbReference>
<dbReference type="GO" id="GO:0005886">
    <property type="term" value="C:plasma membrane"/>
    <property type="evidence" value="ECO:0000318"/>
    <property type="project" value="GO_Central"/>
</dbReference>
<dbReference type="EMBL" id="MNCJ02000326">
    <property type="protein sequence ID" value="KAF5783815.1"/>
    <property type="molecule type" value="Genomic_DNA"/>
</dbReference>
<dbReference type="GO" id="GO:0004714">
    <property type="term" value="F:transmembrane receptor protein tyrosine kinase activity"/>
    <property type="evidence" value="ECO:0007669"/>
    <property type="project" value="InterPro"/>
</dbReference>
<keyword evidence="2" id="KW-0808">Transferase</keyword>
<proteinExistence type="predicted"/>
<reference evidence="3" key="2">
    <citation type="submission" date="2017-02" db="EMBL/GenBank/DDBJ databases">
        <title>Sunflower complete genome.</title>
        <authorList>
            <person name="Langlade N."/>
            <person name="Munos S."/>
        </authorList>
    </citation>
    <scope>NUCLEOTIDE SEQUENCE [LARGE SCALE GENOMIC DNA]</scope>
    <source>
        <tissue evidence="3">Leaves</tissue>
    </source>
</reference>
<dbReference type="Gene3D" id="1.10.510.10">
    <property type="entry name" value="Transferase(Phosphotransferase) domain 1"/>
    <property type="match status" value="1"/>
</dbReference>
<dbReference type="PANTHER" id="PTHR27003">
    <property type="entry name" value="OS07G0166700 PROTEIN"/>
    <property type="match status" value="1"/>
</dbReference>
<dbReference type="InterPro" id="IPR000719">
    <property type="entry name" value="Prot_kinase_dom"/>
</dbReference>
<evidence type="ECO:0000313" key="3">
    <source>
        <dbReference type="EMBL" id="OTG08955.1"/>
    </source>
</evidence>
<dbReference type="InterPro" id="IPR011009">
    <property type="entry name" value="Kinase-like_dom_sf"/>
</dbReference>
<dbReference type="PROSITE" id="PS50011">
    <property type="entry name" value="PROTEIN_KINASE_DOM"/>
    <property type="match status" value="1"/>
</dbReference>
<dbReference type="PANTHER" id="PTHR27003:SF471">
    <property type="entry name" value="VASCULAR ENDOTHELIAL GROWTH FACTOR RECEPTOR 2 (VEGFR2)-RELATED"/>
    <property type="match status" value="1"/>
</dbReference>
<dbReference type="InterPro" id="IPR001245">
    <property type="entry name" value="Ser-Thr/Tyr_kinase_cat_dom"/>
</dbReference>
<dbReference type="InterPro" id="IPR008271">
    <property type="entry name" value="Ser/Thr_kinase_AS"/>
</dbReference>
<feature type="domain" description="Protein kinase" evidence="1">
    <location>
        <begin position="1"/>
        <end position="129"/>
    </location>
</feature>
<accession>A0A251TCT2</accession>
<dbReference type="InterPro" id="IPR045272">
    <property type="entry name" value="ANXUR1/2-like"/>
</dbReference>
<dbReference type="Proteomes" id="UP000215914">
    <property type="component" value="Chromosome 11"/>
</dbReference>
<evidence type="ECO:0000259" key="1">
    <source>
        <dbReference type="PROSITE" id="PS50011"/>
    </source>
</evidence>
<keyword evidence="3" id="KW-0675">Receptor</keyword>
<organism evidence="3 4">
    <name type="scientific">Helianthus annuus</name>
    <name type="common">Common sunflower</name>
    <dbReference type="NCBI Taxonomy" id="4232"/>
    <lineage>
        <taxon>Eukaryota</taxon>
        <taxon>Viridiplantae</taxon>
        <taxon>Streptophyta</taxon>
        <taxon>Embryophyta</taxon>
        <taxon>Tracheophyta</taxon>
        <taxon>Spermatophyta</taxon>
        <taxon>Magnoliopsida</taxon>
        <taxon>eudicotyledons</taxon>
        <taxon>Gunneridae</taxon>
        <taxon>Pentapetalae</taxon>
        <taxon>asterids</taxon>
        <taxon>campanulids</taxon>
        <taxon>Asterales</taxon>
        <taxon>Asteraceae</taxon>
        <taxon>Asteroideae</taxon>
        <taxon>Heliantheae alliance</taxon>
        <taxon>Heliantheae</taxon>
        <taxon>Helianthus</taxon>
    </lineage>
</organism>
<evidence type="ECO:0000313" key="4">
    <source>
        <dbReference type="Proteomes" id="UP000215914"/>
    </source>
</evidence>
<dbReference type="InParanoid" id="A0A251TCT2"/>
<sequence length="129" mass="14538">MEVEVLFEYKHENIIGLVGYCGEKILVYEYASNGSLDRHLENASLTWTERLKIGIDIATGLDFLHGGGYPVIHRDVKSSNILLNDDWKAKITDFGFSVITPLNNEIDLWLIMLSAHLGIVTRCTWKGVS</sequence>
<dbReference type="AlphaFoldDB" id="A0A251TCT2"/>
<reference evidence="2" key="3">
    <citation type="submission" date="2020-06" db="EMBL/GenBank/DDBJ databases">
        <title>Helianthus annuus Genome sequencing and assembly Release 2.</title>
        <authorList>
            <person name="Gouzy J."/>
            <person name="Langlade N."/>
            <person name="Munos S."/>
        </authorList>
    </citation>
    <scope>NUCLEOTIDE SEQUENCE</scope>
    <source>
        <tissue evidence="2">Leaves</tissue>
    </source>
</reference>